<evidence type="ECO:0000259" key="5">
    <source>
        <dbReference type="SMART" id="SM00903"/>
    </source>
</evidence>
<dbReference type="PANTHER" id="PTHR33798:SF5">
    <property type="entry name" value="FLAVIN REDUCTASE LIKE DOMAIN-CONTAINING PROTEIN"/>
    <property type="match status" value="1"/>
</dbReference>
<evidence type="ECO:0000256" key="2">
    <source>
        <dbReference type="ARBA" id="ARBA00022630"/>
    </source>
</evidence>
<dbReference type="GO" id="GO:0016646">
    <property type="term" value="F:oxidoreductase activity, acting on the CH-NH group of donors, NAD or NADP as acceptor"/>
    <property type="evidence" value="ECO:0007669"/>
    <property type="project" value="UniProtKB-ARBA"/>
</dbReference>
<protein>
    <submittedName>
        <fullName evidence="6">Flavin reductase family protein</fullName>
        <ecNumber evidence="6">1.5.1.-</ecNumber>
    </submittedName>
</protein>
<evidence type="ECO:0000256" key="3">
    <source>
        <dbReference type="ARBA" id="ARBA00022643"/>
    </source>
</evidence>
<organism evidence="6">
    <name type="scientific">Ornithinibacillus sp. 4-3</name>
    <dbReference type="NCBI Taxonomy" id="3231488"/>
    <lineage>
        <taxon>Bacteria</taxon>
        <taxon>Bacillati</taxon>
        <taxon>Bacillota</taxon>
        <taxon>Bacilli</taxon>
        <taxon>Bacillales</taxon>
        <taxon>Bacillaceae</taxon>
        <taxon>Ornithinibacillus</taxon>
    </lineage>
</organism>
<dbReference type="GO" id="GO:0010181">
    <property type="term" value="F:FMN binding"/>
    <property type="evidence" value="ECO:0007669"/>
    <property type="project" value="InterPro"/>
</dbReference>
<dbReference type="SMART" id="SM00903">
    <property type="entry name" value="Flavin_Reduct"/>
    <property type="match status" value="1"/>
</dbReference>
<keyword evidence="2" id="KW-0285">Flavoprotein</keyword>
<keyword evidence="3" id="KW-0288">FMN</keyword>
<sequence length="212" mass="23291">MIINPNDLDPQSVYKLLSGAVVPRPIAWVSTVSQDGIANIAPYSFFTIASRNPPTLVISVGVGTAERAGTVKDTLTNIREQKDFVVNIVTASLANEMQYSSENLPSDVDEFAHIGLTAIDSEVVKAPRLLEAPISMELTLHDIIPIGEDHLILGRVVRYHVKDELYENGKINLEKLAPLGRLAGNYSPVETIFSLPNEQLKQYLKSPVDRSK</sequence>
<feature type="domain" description="Flavin reductase like" evidence="5">
    <location>
        <begin position="19"/>
        <end position="173"/>
    </location>
</feature>
<gene>
    <name evidence="6" type="ORF">AB4Y30_17085</name>
</gene>
<dbReference type="PANTHER" id="PTHR33798">
    <property type="entry name" value="FLAVOPROTEIN OXYGENASE"/>
    <property type="match status" value="1"/>
</dbReference>
<dbReference type="EC" id="1.5.1.-" evidence="6"/>
<proteinExistence type="inferred from homology"/>
<dbReference type="SUPFAM" id="SSF50475">
    <property type="entry name" value="FMN-binding split barrel"/>
    <property type="match status" value="1"/>
</dbReference>
<name>A0AB39HQ85_9BACI</name>
<evidence type="ECO:0000256" key="4">
    <source>
        <dbReference type="ARBA" id="ARBA00038054"/>
    </source>
</evidence>
<comment type="similarity">
    <text evidence="4">Belongs to the flavoredoxin family.</text>
</comment>
<dbReference type="Pfam" id="PF01613">
    <property type="entry name" value="Flavin_Reduct"/>
    <property type="match status" value="1"/>
</dbReference>
<reference evidence="6" key="1">
    <citation type="submission" date="2024-07" db="EMBL/GenBank/DDBJ databases">
        <title>Halotolerant mesophilic bacterium Ornithinibacillus sp. 4-3, sp. nov., isolated from soil.</title>
        <authorList>
            <person name="Sidarenka A.V."/>
            <person name="Guliayeva D.E."/>
            <person name="Leanovich S.I."/>
            <person name="Hileuskaya K.S."/>
            <person name="Akhremchuk A.E."/>
            <person name="Sikolenko M.A."/>
            <person name="Valentovich L.N."/>
        </authorList>
    </citation>
    <scope>NUCLEOTIDE SEQUENCE</scope>
    <source>
        <strain evidence="6">4-3</strain>
    </source>
</reference>
<dbReference type="EMBL" id="CP162599">
    <property type="protein sequence ID" value="XDK32700.1"/>
    <property type="molecule type" value="Genomic_DNA"/>
</dbReference>
<comment type="cofactor">
    <cofactor evidence="1">
        <name>FMN</name>
        <dbReference type="ChEBI" id="CHEBI:58210"/>
    </cofactor>
</comment>
<dbReference type="Gene3D" id="2.30.110.10">
    <property type="entry name" value="Electron Transport, Fmn-binding Protein, Chain A"/>
    <property type="match status" value="1"/>
</dbReference>
<dbReference type="InterPro" id="IPR002563">
    <property type="entry name" value="Flavin_Rdtase-like_dom"/>
</dbReference>
<dbReference type="RefSeq" id="WP_368653388.1">
    <property type="nucleotide sequence ID" value="NZ_CP162599.1"/>
</dbReference>
<dbReference type="InterPro" id="IPR012349">
    <property type="entry name" value="Split_barrel_FMN-bd"/>
</dbReference>
<evidence type="ECO:0000256" key="1">
    <source>
        <dbReference type="ARBA" id="ARBA00001917"/>
    </source>
</evidence>
<evidence type="ECO:0000313" key="6">
    <source>
        <dbReference type="EMBL" id="XDK32700.1"/>
    </source>
</evidence>
<keyword evidence="6" id="KW-0560">Oxidoreductase</keyword>
<accession>A0AB39HQ85</accession>
<dbReference type="AlphaFoldDB" id="A0AB39HQ85"/>